<dbReference type="AlphaFoldDB" id="A0A382ZWH0"/>
<comment type="similarity">
    <text evidence="1">Belongs to the short-chain dehydrogenases/reductases (SDR) family.</text>
</comment>
<protein>
    <submittedName>
        <fullName evidence="2">Uncharacterized protein</fullName>
    </submittedName>
</protein>
<gene>
    <name evidence="2" type="ORF">METZ01_LOCUS452696</name>
</gene>
<organism evidence="2">
    <name type="scientific">marine metagenome</name>
    <dbReference type="NCBI Taxonomy" id="408172"/>
    <lineage>
        <taxon>unclassified sequences</taxon>
        <taxon>metagenomes</taxon>
        <taxon>ecological metagenomes</taxon>
    </lineage>
</organism>
<dbReference type="SUPFAM" id="SSF51735">
    <property type="entry name" value="NAD(P)-binding Rossmann-fold domains"/>
    <property type="match status" value="1"/>
</dbReference>
<sequence>MLMARNTVDMETVKELILSQNGIADIQAGDVSNFDDFSKTITKTLHNWGTIDILVNNAGITNDNIIMRMKEDNW</sequence>
<proteinExistence type="inferred from homology"/>
<dbReference type="EMBL" id="UINC01187226">
    <property type="protein sequence ID" value="SVD99842.1"/>
    <property type="molecule type" value="Genomic_DNA"/>
</dbReference>
<evidence type="ECO:0000256" key="1">
    <source>
        <dbReference type="ARBA" id="ARBA00006484"/>
    </source>
</evidence>
<dbReference type="PANTHER" id="PTHR42879">
    <property type="entry name" value="3-OXOACYL-(ACYL-CARRIER-PROTEIN) REDUCTASE"/>
    <property type="match status" value="1"/>
</dbReference>
<dbReference type="InterPro" id="IPR002347">
    <property type="entry name" value="SDR_fam"/>
</dbReference>
<dbReference type="Pfam" id="PF00106">
    <property type="entry name" value="adh_short"/>
    <property type="match status" value="1"/>
</dbReference>
<name>A0A382ZWH0_9ZZZZ</name>
<dbReference type="PANTHER" id="PTHR42879:SF2">
    <property type="entry name" value="3-OXOACYL-[ACYL-CARRIER-PROTEIN] REDUCTASE FABG"/>
    <property type="match status" value="1"/>
</dbReference>
<evidence type="ECO:0000313" key="2">
    <source>
        <dbReference type="EMBL" id="SVD99842.1"/>
    </source>
</evidence>
<dbReference type="InterPro" id="IPR050259">
    <property type="entry name" value="SDR"/>
</dbReference>
<accession>A0A382ZWH0</accession>
<dbReference type="Gene3D" id="3.40.50.720">
    <property type="entry name" value="NAD(P)-binding Rossmann-like Domain"/>
    <property type="match status" value="1"/>
</dbReference>
<feature type="non-terminal residue" evidence="2">
    <location>
        <position position="74"/>
    </location>
</feature>
<reference evidence="2" key="1">
    <citation type="submission" date="2018-05" db="EMBL/GenBank/DDBJ databases">
        <authorList>
            <person name="Lanie J.A."/>
            <person name="Ng W.-L."/>
            <person name="Kazmierczak K.M."/>
            <person name="Andrzejewski T.M."/>
            <person name="Davidsen T.M."/>
            <person name="Wayne K.J."/>
            <person name="Tettelin H."/>
            <person name="Glass J.I."/>
            <person name="Rusch D."/>
            <person name="Podicherti R."/>
            <person name="Tsui H.-C.T."/>
            <person name="Winkler M.E."/>
        </authorList>
    </citation>
    <scope>NUCLEOTIDE SEQUENCE</scope>
</reference>
<dbReference type="InterPro" id="IPR036291">
    <property type="entry name" value="NAD(P)-bd_dom_sf"/>
</dbReference>